<dbReference type="Pfam" id="PF11387">
    <property type="entry name" value="DUF2795"/>
    <property type="match status" value="1"/>
</dbReference>
<dbReference type="Proteomes" id="UP001321498">
    <property type="component" value="Chromosome"/>
</dbReference>
<dbReference type="RefSeq" id="WP_286278175.1">
    <property type="nucleotide sequence ID" value="NZ_AP027731.1"/>
</dbReference>
<dbReference type="InterPro" id="IPR021527">
    <property type="entry name" value="DUF2795"/>
</dbReference>
<dbReference type="EMBL" id="AP027731">
    <property type="protein sequence ID" value="BDZ44757.1"/>
    <property type="molecule type" value="Genomic_DNA"/>
</dbReference>
<sequence length="62" mass="6546">MAVSPIEIQKALGGMDYPADKDAVVKHAESSGAGDDVMEALRGLPEKTYERPTDVNEAVANS</sequence>
<evidence type="ECO:0000313" key="1">
    <source>
        <dbReference type="EMBL" id="BDZ44757.1"/>
    </source>
</evidence>
<keyword evidence="2" id="KW-1185">Reference proteome</keyword>
<organism evidence="1 2">
    <name type="scientific">Naasia aerilata</name>
    <dbReference type="NCBI Taxonomy" id="1162966"/>
    <lineage>
        <taxon>Bacteria</taxon>
        <taxon>Bacillati</taxon>
        <taxon>Actinomycetota</taxon>
        <taxon>Actinomycetes</taxon>
        <taxon>Micrococcales</taxon>
        <taxon>Microbacteriaceae</taxon>
        <taxon>Naasia</taxon>
    </lineage>
</organism>
<protein>
    <recommendedName>
        <fullName evidence="3">DUF2795 domain-containing protein</fullName>
    </recommendedName>
</protein>
<accession>A0ABM8G9A1</accession>
<evidence type="ECO:0008006" key="3">
    <source>
        <dbReference type="Google" id="ProtNLM"/>
    </source>
</evidence>
<name>A0ABM8G9A1_9MICO</name>
<reference evidence="2" key="1">
    <citation type="journal article" date="2019" name="Int. J. Syst. Evol. Microbiol.">
        <title>The Global Catalogue of Microorganisms (GCM) 10K type strain sequencing project: providing services to taxonomists for standard genome sequencing and annotation.</title>
        <authorList>
            <consortium name="The Broad Institute Genomics Platform"/>
            <consortium name="The Broad Institute Genome Sequencing Center for Infectious Disease"/>
            <person name="Wu L."/>
            <person name="Ma J."/>
        </authorList>
    </citation>
    <scope>NUCLEOTIDE SEQUENCE [LARGE SCALE GENOMIC DNA]</scope>
    <source>
        <strain evidence="2">NBRC 108725</strain>
    </source>
</reference>
<evidence type="ECO:0000313" key="2">
    <source>
        <dbReference type="Proteomes" id="UP001321498"/>
    </source>
</evidence>
<gene>
    <name evidence="1" type="ORF">GCM10025866_06660</name>
</gene>
<proteinExistence type="predicted"/>